<proteinExistence type="predicted"/>
<dbReference type="Proteomes" id="UP000425411">
    <property type="component" value="Chromosome"/>
</dbReference>
<keyword evidence="4" id="KW-1185">Reference proteome</keyword>
<keyword evidence="2" id="KW-1133">Transmembrane helix</keyword>
<evidence type="ECO:0000313" key="3">
    <source>
        <dbReference type="EMBL" id="QGS08879.1"/>
    </source>
</evidence>
<keyword evidence="2" id="KW-0812">Transmembrane</keyword>
<evidence type="ECO:0000256" key="1">
    <source>
        <dbReference type="SAM" id="MobiDB-lite"/>
    </source>
</evidence>
<evidence type="ECO:0000313" key="4">
    <source>
        <dbReference type="Proteomes" id="UP000425411"/>
    </source>
</evidence>
<feature type="transmembrane region" description="Helical" evidence="2">
    <location>
        <begin position="6"/>
        <end position="26"/>
    </location>
</feature>
<organism evidence="3 4">
    <name type="scientific">Gemella morbillorum</name>
    <dbReference type="NCBI Taxonomy" id="29391"/>
    <lineage>
        <taxon>Bacteria</taxon>
        <taxon>Bacillati</taxon>
        <taxon>Bacillota</taxon>
        <taxon>Bacilli</taxon>
        <taxon>Bacillales</taxon>
        <taxon>Gemellaceae</taxon>
        <taxon>Gemella</taxon>
    </lineage>
</organism>
<feature type="region of interest" description="Disordered" evidence="1">
    <location>
        <begin position="181"/>
        <end position="217"/>
    </location>
</feature>
<dbReference type="EMBL" id="CP046314">
    <property type="protein sequence ID" value="QGS08879.1"/>
    <property type="molecule type" value="Genomic_DNA"/>
</dbReference>
<reference evidence="3 4" key="1">
    <citation type="submission" date="2019-11" db="EMBL/GenBank/DDBJ databases">
        <title>FDA dAtabase for Regulatory Grade micrObial Sequences (FDA-ARGOS): Supporting development and validation of Infectious Disease Dx tests.</title>
        <authorList>
            <person name="Turner S."/>
            <person name="Byrd R."/>
            <person name="Tallon L."/>
            <person name="Sadzewicz L."/>
            <person name="Vavikolanu K."/>
            <person name="Mehta A."/>
            <person name="Aluvathingal J."/>
            <person name="Nadendla S."/>
            <person name="Myers T."/>
            <person name="Yan Y."/>
            <person name="Sichtig H."/>
        </authorList>
    </citation>
    <scope>NUCLEOTIDE SEQUENCE [LARGE SCALE GENOMIC DNA]</scope>
    <source>
        <strain evidence="3 4">FDAARGOS_741</strain>
    </source>
</reference>
<gene>
    <name evidence="3" type="ORF">FOC49_02760</name>
</gene>
<dbReference type="AlphaFoldDB" id="A0AAP9KSW5"/>
<accession>A0AAP9KSW5</accession>
<dbReference type="RefSeq" id="WP_004633207.1">
    <property type="nucleotide sequence ID" value="NZ_CP046314.1"/>
</dbReference>
<name>A0AAP9KSW5_9BACL</name>
<protein>
    <submittedName>
        <fullName evidence="3">Uncharacterized protein</fullName>
    </submittedName>
</protein>
<keyword evidence="2" id="KW-0472">Membrane</keyword>
<feature type="compositionally biased region" description="Basic and acidic residues" evidence="1">
    <location>
        <begin position="181"/>
        <end position="203"/>
    </location>
</feature>
<sequence>MKKATIGKISVLAVFLIACAIGYYFMFGGGSDKKVKEEYQKYVDMININHNFDAGSKGLDKMTTDTANKLIPTIKSDIKAAKELKNTSISLEDKKVDDAKESLDRVEKIDTSKTFADAEKWLRSDIDNYKKAEDEINNLKQDSNFSKNVNQILEKYKFNYNSLEQALKELGNKIQEKADEKAKKEKEAAERAAEEAKKKKSDIELGGPNPDLLNDTNSLPADAKGIGGAIDEAGIIKLNKEMVNRYQGYLLRKYDGNSIEWDSSGKSFRLIKANGKSVKFTAQAQLYARVKDRLVTAVRVSSSEGSELLYRT</sequence>
<dbReference type="PROSITE" id="PS51257">
    <property type="entry name" value="PROKAR_LIPOPROTEIN"/>
    <property type="match status" value="1"/>
</dbReference>
<evidence type="ECO:0000256" key="2">
    <source>
        <dbReference type="SAM" id="Phobius"/>
    </source>
</evidence>